<dbReference type="EMBL" id="QLNQ01000023">
    <property type="protein sequence ID" value="RCK64152.1"/>
    <property type="molecule type" value="Genomic_DNA"/>
</dbReference>
<keyword evidence="6 7" id="KW-0472">Membrane</keyword>
<feature type="transmembrane region" description="Helical" evidence="7">
    <location>
        <begin position="207"/>
        <end position="228"/>
    </location>
</feature>
<feature type="transmembrane region" description="Helical" evidence="7">
    <location>
        <begin position="452"/>
        <end position="471"/>
    </location>
</feature>
<feature type="transmembrane region" description="Helical" evidence="7">
    <location>
        <begin position="155"/>
        <end position="176"/>
    </location>
</feature>
<dbReference type="PANTHER" id="PTHR12266:SF0">
    <property type="entry name" value="MITOCHONDRIAL SODIUM_CALCIUM EXCHANGER PROTEIN"/>
    <property type="match status" value="1"/>
</dbReference>
<evidence type="ECO:0000313" key="10">
    <source>
        <dbReference type="EMBL" id="RCK64152.1"/>
    </source>
</evidence>
<evidence type="ECO:0000256" key="1">
    <source>
        <dbReference type="ARBA" id="ARBA00004141"/>
    </source>
</evidence>
<dbReference type="GO" id="GO:0016020">
    <property type="term" value="C:membrane"/>
    <property type="evidence" value="ECO:0007669"/>
    <property type="project" value="UniProtKB-SubCell"/>
</dbReference>
<comment type="similarity">
    <text evidence="2">Belongs to the Ca(2+):cation antiporter (CaCA) (TC 2.A.19) family.</text>
</comment>
<keyword evidence="8" id="KW-0732">Signal</keyword>
<gene>
    <name evidence="10" type="primary">Slc8b1_1</name>
    <name evidence="10" type="ORF">Cantr_10768</name>
</gene>
<name>A0A367YGN0_9ASCO</name>
<comment type="caution">
    <text evidence="10">The sequence shown here is derived from an EMBL/GenBank/DDBJ whole genome shotgun (WGS) entry which is preliminary data.</text>
</comment>
<protein>
    <submittedName>
        <fullName evidence="10">Sodium/potassium/calcium exchanger 6, mitochondrial</fullName>
    </submittedName>
</protein>
<dbReference type="Proteomes" id="UP000253472">
    <property type="component" value="Unassembled WGS sequence"/>
</dbReference>
<dbReference type="Pfam" id="PF01699">
    <property type="entry name" value="Na_Ca_ex"/>
    <property type="match status" value="2"/>
</dbReference>
<dbReference type="Gene3D" id="1.20.1420.30">
    <property type="entry name" value="NCX, central ion-binding region"/>
    <property type="match status" value="2"/>
</dbReference>
<dbReference type="OrthoDB" id="407410at2759"/>
<feature type="transmembrane region" description="Helical" evidence="7">
    <location>
        <begin position="586"/>
        <end position="607"/>
    </location>
</feature>
<evidence type="ECO:0000256" key="5">
    <source>
        <dbReference type="ARBA" id="ARBA00022989"/>
    </source>
</evidence>
<keyword evidence="3" id="KW-0813">Transport</keyword>
<evidence type="ECO:0000256" key="3">
    <source>
        <dbReference type="ARBA" id="ARBA00022448"/>
    </source>
</evidence>
<feature type="domain" description="Sodium/calcium exchanger membrane region" evidence="9">
    <location>
        <begin position="491"/>
        <end position="635"/>
    </location>
</feature>
<evidence type="ECO:0000313" key="11">
    <source>
        <dbReference type="Proteomes" id="UP000253472"/>
    </source>
</evidence>
<feature type="transmembrane region" description="Helical" evidence="7">
    <location>
        <begin position="526"/>
        <end position="547"/>
    </location>
</feature>
<keyword evidence="5 7" id="KW-1133">Transmembrane helix</keyword>
<dbReference type="GO" id="GO:0008324">
    <property type="term" value="F:monoatomic cation transmembrane transporter activity"/>
    <property type="evidence" value="ECO:0007669"/>
    <property type="project" value="TreeGrafter"/>
</dbReference>
<dbReference type="STRING" id="5486.A0A367YGN0"/>
<evidence type="ECO:0000256" key="7">
    <source>
        <dbReference type="SAM" id="Phobius"/>
    </source>
</evidence>
<feature type="transmembrane region" description="Helical" evidence="7">
    <location>
        <begin position="429"/>
        <end position="446"/>
    </location>
</feature>
<evidence type="ECO:0000256" key="2">
    <source>
        <dbReference type="ARBA" id="ARBA00008170"/>
    </source>
</evidence>
<evidence type="ECO:0000256" key="8">
    <source>
        <dbReference type="SAM" id="SignalP"/>
    </source>
</evidence>
<feature type="domain" description="Sodium/calcium exchanger membrane region" evidence="9">
    <location>
        <begin position="89"/>
        <end position="226"/>
    </location>
</feature>
<feature type="transmembrane region" description="Helical" evidence="7">
    <location>
        <begin position="77"/>
        <end position="100"/>
    </location>
</feature>
<feature type="transmembrane region" description="Helical" evidence="7">
    <location>
        <begin position="492"/>
        <end position="520"/>
    </location>
</feature>
<keyword evidence="4 7" id="KW-0812">Transmembrane</keyword>
<proteinExistence type="inferred from homology"/>
<dbReference type="GO" id="GO:0006874">
    <property type="term" value="P:intracellular calcium ion homeostasis"/>
    <property type="evidence" value="ECO:0007669"/>
    <property type="project" value="TreeGrafter"/>
</dbReference>
<organism evidence="10 11">
    <name type="scientific">Candida viswanathii</name>
    <dbReference type="NCBI Taxonomy" id="5486"/>
    <lineage>
        <taxon>Eukaryota</taxon>
        <taxon>Fungi</taxon>
        <taxon>Dikarya</taxon>
        <taxon>Ascomycota</taxon>
        <taxon>Saccharomycotina</taxon>
        <taxon>Pichiomycetes</taxon>
        <taxon>Debaryomycetaceae</taxon>
        <taxon>Candida/Lodderomyces clade</taxon>
        <taxon>Candida</taxon>
    </lineage>
</organism>
<sequence>MKSLYLLLSSAIAVTALVNASSETPAPFFPVNATFPECSDVIHQPHSQQCQFIKDNNCTSDGITNYFEFYYCRYSFLHSWAIIPLALRLLGCFLLVCLTASEYLCPNLYTISKFLRLPDTLAGLTLLAFGNSAPDVFGTYRAIQSDAMNLAVAELTGASLFILTVVVGTIAIVLPFEIPKELFLRDCAMYFAVFFLVVLSLMIGKLLTIICILLVLIYAVHVGVAIYSHSKKKARIAKLLRMQRSRGQYSDGVIPGDLNRNEDIDEIYLDGIASLPTIDDLDLEQIKQEVDDVRELPSRDLNAATVGTFGLKMLLHDLSEHSKMKGSILLVSERPLTVDETSPVMPREPKQVLAHPWLDLLFPQFREWNDLGLYDRAYLIITLPLQFMLRITTPSRDEDTVEEIINDIHTFTYDDNPVPTFDYAQDKNLTIIQTFLGTLFLWYTLFSNSWTVIIVSLVVASFALVAVYNVYPPYASAHFIANIKLINYYTSFLGFIISICWISLAADEIINILHVISIVYHLSEDILGLTVFALGNSVGDFISNYTIASMGKPMMAFSACFGGPLLAICSTGLSGLILGGDYGLKFSPTLTIICVALFGTLLFLVYIIPKNHWRIDKRIGTILVSIWVVTCSLSILVEIK</sequence>
<dbReference type="AlphaFoldDB" id="A0A367YGN0"/>
<feature type="transmembrane region" description="Helical" evidence="7">
    <location>
        <begin position="619"/>
        <end position="637"/>
    </location>
</feature>
<evidence type="ECO:0000256" key="6">
    <source>
        <dbReference type="ARBA" id="ARBA00023136"/>
    </source>
</evidence>
<evidence type="ECO:0000259" key="9">
    <source>
        <dbReference type="Pfam" id="PF01699"/>
    </source>
</evidence>
<comment type="subcellular location">
    <subcellularLocation>
        <location evidence="1">Membrane</location>
        <topology evidence="1">Multi-pass membrane protein</topology>
    </subcellularLocation>
</comment>
<dbReference type="InterPro" id="IPR004837">
    <property type="entry name" value="NaCa_Exmemb"/>
</dbReference>
<accession>A0A367YGN0</accession>
<dbReference type="PANTHER" id="PTHR12266">
    <property type="entry name" value="NA+/CA2+ K+ INDEPENDENT EXCHANGER"/>
    <property type="match status" value="1"/>
</dbReference>
<feature type="transmembrane region" description="Helical" evidence="7">
    <location>
        <begin position="559"/>
        <end position="580"/>
    </location>
</feature>
<reference evidence="10 11" key="1">
    <citation type="submission" date="2018-06" db="EMBL/GenBank/DDBJ databases">
        <title>Whole genome sequencing of Candida tropicalis (genome annotated by CSBL at Korea University).</title>
        <authorList>
            <person name="Ahn J."/>
        </authorList>
    </citation>
    <scope>NUCLEOTIDE SEQUENCE [LARGE SCALE GENOMIC DNA]</scope>
    <source>
        <strain evidence="10 11">ATCC 20962</strain>
    </source>
</reference>
<feature type="chain" id="PRO_5016883496" evidence="8">
    <location>
        <begin position="21"/>
        <end position="640"/>
    </location>
</feature>
<keyword evidence="11" id="KW-1185">Reference proteome</keyword>
<dbReference type="InterPro" id="IPR044880">
    <property type="entry name" value="NCX_ion-bd_dom_sf"/>
</dbReference>
<dbReference type="InterPro" id="IPR051359">
    <property type="entry name" value="CaCA_antiporter"/>
</dbReference>
<evidence type="ECO:0000256" key="4">
    <source>
        <dbReference type="ARBA" id="ARBA00022692"/>
    </source>
</evidence>
<feature type="signal peptide" evidence="8">
    <location>
        <begin position="1"/>
        <end position="20"/>
    </location>
</feature>